<dbReference type="GeneID" id="20807672"/>
<feature type="domain" description="MSL3 chromodomain-like" evidence="7">
    <location>
        <begin position="31"/>
        <end position="82"/>
    </location>
</feature>
<dbReference type="GO" id="GO:0006325">
    <property type="term" value="P:chromatin organization"/>
    <property type="evidence" value="ECO:0007669"/>
    <property type="project" value="UniProtKB-KW"/>
</dbReference>
<name>W4GNZ5_APHAT</name>
<keyword evidence="5" id="KW-0539">Nucleus</keyword>
<dbReference type="GO" id="GO:0000123">
    <property type="term" value="C:histone acetyltransferase complex"/>
    <property type="evidence" value="ECO:0007669"/>
    <property type="project" value="TreeGrafter"/>
</dbReference>
<dbReference type="SUPFAM" id="SSF54160">
    <property type="entry name" value="Chromo domain-like"/>
    <property type="match status" value="1"/>
</dbReference>
<evidence type="ECO:0000256" key="2">
    <source>
        <dbReference type="ARBA" id="ARBA00022853"/>
    </source>
</evidence>
<dbReference type="PANTHER" id="PTHR10880:SF15">
    <property type="entry name" value="MSL COMPLEX SUBUNIT 3"/>
    <property type="match status" value="1"/>
</dbReference>
<dbReference type="InterPro" id="IPR008676">
    <property type="entry name" value="MRG"/>
</dbReference>
<dbReference type="Gene3D" id="1.10.274.30">
    <property type="entry name" value="MRG domain"/>
    <property type="match status" value="1"/>
</dbReference>
<organism evidence="8">
    <name type="scientific">Aphanomyces astaci</name>
    <name type="common">Crayfish plague agent</name>
    <dbReference type="NCBI Taxonomy" id="112090"/>
    <lineage>
        <taxon>Eukaryota</taxon>
        <taxon>Sar</taxon>
        <taxon>Stramenopiles</taxon>
        <taxon>Oomycota</taxon>
        <taxon>Saprolegniomycetes</taxon>
        <taxon>Saprolegniales</taxon>
        <taxon>Verrucalvaceae</taxon>
        <taxon>Aphanomyces</taxon>
    </lineage>
</organism>
<evidence type="ECO:0000259" key="7">
    <source>
        <dbReference type="Pfam" id="PF22732"/>
    </source>
</evidence>
<dbReference type="GO" id="GO:0006355">
    <property type="term" value="P:regulation of DNA-templated transcription"/>
    <property type="evidence" value="ECO:0007669"/>
    <property type="project" value="InterPro"/>
</dbReference>
<evidence type="ECO:0000256" key="4">
    <source>
        <dbReference type="ARBA" id="ARBA00023163"/>
    </source>
</evidence>
<keyword evidence="4" id="KW-0804">Transcription</keyword>
<evidence type="ECO:0000259" key="6">
    <source>
        <dbReference type="Pfam" id="PF05712"/>
    </source>
</evidence>
<dbReference type="AlphaFoldDB" id="W4GNZ5"/>
<dbReference type="RefSeq" id="XP_009828909.1">
    <property type="nucleotide sequence ID" value="XM_009830607.1"/>
</dbReference>
<evidence type="ECO:0000256" key="5">
    <source>
        <dbReference type="ARBA" id="ARBA00023242"/>
    </source>
</evidence>
<dbReference type="Gene3D" id="2.30.30.140">
    <property type="match status" value="1"/>
</dbReference>
<dbReference type="InterPro" id="IPR016197">
    <property type="entry name" value="Chromo-like_dom_sf"/>
</dbReference>
<dbReference type="InterPro" id="IPR026541">
    <property type="entry name" value="MRG_dom"/>
</dbReference>
<reference evidence="8" key="1">
    <citation type="submission" date="2013-12" db="EMBL/GenBank/DDBJ databases">
        <title>The Genome Sequence of Aphanomyces astaci APO3.</title>
        <authorList>
            <consortium name="The Broad Institute Genomics Platform"/>
            <person name="Russ C."/>
            <person name="Tyler B."/>
            <person name="van West P."/>
            <person name="Dieguez-Uribeondo J."/>
            <person name="Young S.K."/>
            <person name="Zeng Q."/>
            <person name="Gargeya S."/>
            <person name="Fitzgerald M."/>
            <person name="Abouelleil A."/>
            <person name="Alvarado L."/>
            <person name="Chapman S.B."/>
            <person name="Gainer-Dewar J."/>
            <person name="Goldberg J."/>
            <person name="Griggs A."/>
            <person name="Gujja S."/>
            <person name="Hansen M."/>
            <person name="Howarth C."/>
            <person name="Imamovic A."/>
            <person name="Ireland A."/>
            <person name="Larimer J."/>
            <person name="McCowan C."/>
            <person name="Murphy C."/>
            <person name="Pearson M."/>
            <person name="Poon T.W."/>
            <person name="Priest M."/>
            <person name="Roberts A."/>
            <person name="Saif S."/>
            <person name="Shea T."/>
            <person name="Sykes S."/>
            <person name="Wortman J."/>
            <person name="Nusbaum C."/>
            <person name="Birren B."/>
        </authorList>
    </citation>
    <scope>NUCLEOTIDE SEQUENCE [LARGE SCALE GENOMIC DNA]</scope>
    <source>
        <strain evidence="8">APO3</strain>
    </source>
</reference>
<proteinExistence type="predicted"/>
<evidence type="ECO:0000256" key="1">
    <source>
        <dbReference type="ARBA" id="ARBA00004123"/>
    </source>
</evidence>
<dbReference type="InterPro" id="IPR053820">
    <property type="entry name" value="MSL3_chromo-like"/>
</dbReference>
<dbReference type="PROSITE" id="PS51640">
    <property type="entry name" value="MRG"/>
    <property type="match status" value="1"/>
</dbReference>
<dbReference type="Pfam" id="PF22732">
    <property type="entry name" value="MSL3_chromo-like"/>
    <property type="match status" value="1"/>
</dbReference>
<keyword evidence="3" id="KW-0805">Transcription regulation</keyword>
<dbReference type="OrthoDB" id="124855at2759"/>
<dbReference type="Pfam" id="PF05712">
    <property type="entry name" value="MRG"/>
    <property type="match status" value="1"/>
</dbReference>
<dbReference type="VEuPathDB" id="FungiDB:H257_05676"/>
<dbReference type="GO" id="GO:0005634">
    <property type="term" value="C:nucleus"/>
    <property type="evidence" value="ECO:0007669"/>
    <property type="project" value="UniProtKB-SubCell"/>
</dbReference>
<feature type="domain" description="MRG" evidence="6">
    <location>
        <begin position="130"/>
        <end position="257"/>
    </location>
</feature>
<sequence>MKASKPSTKLAAADVPLFAVNDIILVKHGIEIFDAKILRLDENSDVPHYFVHYNGWHKKWDEWVSSDRVLDTSPESRELQKQASLNAKEQVKRKATTATITSSGVMKKKSKVVDPFDDSVVIKDHARDLEEVVQEVQVSIPIPMTLKKVLIDDWKKITQEQQWIDMPRVPSVRSVIADYLDHEATKEHDLEITRPMLEGLEAYFNRALPLILLYRHERAQYDQIADSSTVTDDSSAADRAAAAPAAIYGAEHLLRLFGTAIDGLVW</sequence>
<evidence type="ECO:0000313" key="8">
    <source>
        <dbReference type="EMBL" id="ETV81051.1"/>
    </source>
</evidence>
<accession>W4GNZ5</accession>
<dbReference type="InterPro" id="IPR038217">
    <property type="entry name" value="MRG_C_sf"/>
</dbReference>
<evidence type="ECO:0000256" key="3">
    <source>
        <dbReference type="ARBA" id="ARBA00023015"/>
    </source>
</evidence>
<comment type="subcellular location">
    <subcellularLocation>
        <location evidence="1">Nucleus</location>
    </subcellularLocation>
</comment>
<gene>
    <name evidence="8" type="ORF">H257_05676</name>
</gene>
<dbReference type="PANTHER" id="PTHR10880">
    <property type="entry name" value="MORTALITY FACTOR 4-LIKE PROTEIN"/>
    <property type="match status" value="1"/>
</dbReference>
<protein>
    <submittedName>
        <fullName evidence="8">Uncharacterized protein</fullName>
    </submittedName>
</protein>
<keyword evidence="2" id="KW-0156">Chromatin regulator</keyword>
<dbReference type="EMBL" id="KI913124">
    <property type="protein sequence ID" value="ETV81051.1"/>
    <property type="molecule type" value="Genomic_DNA"/>
</dbReference>